<comment type="caution">
    <text evidence="1">The sequence shown here is derived from an EMBL/GenBank/DDBJ whole genome shotgun (WGS) entry which is preliminary data.</text>
</comment>
<evidence type="ECO:0008006" key="3">
    <source>
        <dbReference type="Google" id="ProtNLM"/>
    </source>
</evidence>
<feature type="non-terminal residue" evidence="1">
    <location>
        <position position="1"/>
    </location>
</feature>
<reference evidence="1 2" key="1">
    <citation type="submission" date="2015-08" db="EMBL/GenBank/DDBJ databases">
        <title>Next Generation Sequencing and Analysis of the Genome of Puccinia sorghi L Schw, the Causal Agent of Maize Common Rust.</title>
        <authorList>
            <person name="Rochi L."/>
            <person name="Burguener G."/>
            <person name="Darino M."/>
            <person name="Turjanski A."/>
            <person name="Kreff E."/>
            <person name="Dieguez M.J."/>
            <person name="Sacco F."/>
        </authorList>
    </citation>
    <scope>NUCLEOTIDE SEQUENCE [LARGE SCALE GENOMIC DNA]</scope>
    <source>
        <strain evidence="1 2">RO10H11247</strain>
    </source>
</reference>
<keyword evidence="2" id="KW-1185">Reference proteome</keyword>
<dbReference type="AlphaFoldDB" id="A0A0L6VQ44"/>
<protein>
    <recommendedName>
        <fullName evidence="3">DDE Tnp4 domain-containing protein</fullName>
    </recommendedName>
</protein>
<gene>
    <name evidence="1" type="ORF">VP01_1289g2</name>
</gene>
<name>A0A0L6VQ44_9BASI</name>
<proteinExistence type="predicted"/>
<dbReference type="EMBL" id="LAVV01003220">
    <property type="protein sequence ID" value="KNZ62295.1"/>
    <property type="molecule type" value="Genomic_DNA"/>
</dbReference>
<sequence>WPYHESQEEIPANIGDSTGFGRCVGFLNGSLLPVEKIELIGPQYYYSSKGSYGLEKFIDSCDINQQKGKFSSPGRYIIGDSGFPIKVNLVPEFKNPLQGSMPQLKKKKPASCGTVDNKKGTRKEWEIRSSEFSTILEGCFQLLQALKSELSSIQKMKSITE</sequence>
<evidence type="ECO:0000313" key="2">
    <source>
        <dbReference type="Proteomes" id="UP000037035"/>
    </source>
</evidence>
<dbReference type="VEuPathDB" id="FungiDB:VP01_1289g2"/>
<evidence type="ECO:0000313" key="1">
    <source>
        <dbReference type="EMBL" id="KNZ62295.1"/>
    </source>
</evidence>
<organism evidence="1 2">
    <name type="scientific">Puccinia sorghi</name>
    <dbReference type="NCBI Taxonomy" id="27349"/>
    <lineage>
        <taxon>Eukaryota</taxon>
        <taxon>Fungi</taxon>
        <taxon>Dikarya</taxon>
        <taxon>Basidiomycota</taxon>
        <taxon>Pucciniomycotina</taxon>
        <taxon>Pucciniomycetes</taxon>
        <taxon>Pucciniales</taxon>
        <taxon>Pucciniaceae</taxon>
        <taxon>Puccinia</taxon>
    </lineage>
</organism>
<dbReference type="OrthoDB" id="3233403at2759"/>
<dbReference type="Proteomes" id="UP000037035">
    <property type="component" value="Unassembled WGS sequence"/>
</dbReference>
<accession>A0A0L6VQ44</accession>